<evidence type="ECO:0000313" key="2">
    <source>
        <dbReference type="EMBL" id="JAB93236.1"/>
    </source>
</evidence>
<organism evidence="2">
    <name type="scientific">Ceratitis capitata</name>
    <name type="common">Mediterranean fruit fly</name>
    <name type="synonym">Tephritis capitata</name>
    <dbReference type="NCBI Taxonomy" id="7213"/>
    <lineage>
        <taxon>Eukaryota</taxon>
        <taxon>Metazoa</taxon>
        <taxon>Ecdysozoa</taxon>
        <taxon>Arthropoda</taxon>
        <taxon>Hexapoda</taxon>
        <taxon>Insecta</taxon>
        <taxon>Pterygota</taxon>
        <taxon>Neoptera</taxon>
        <taxon>Endopterygota</taxon>
        <taxon>Diptera</taxon>
        <taxon>Brachycera</taxon>
        <taxon>Muscomorpha</taxon>
        <taxon>Tephritoidea</taxon>
        <taxon>Tephritidae</taxon>
        <taxon>Ceratitis</taxon>
        <taxon>Ceratitis</taxon>
    </lineage>
</organism>
<name>W8BIY5_CERCA</name>
<reference evidence="2" key="1">
    <citation type="submission" date="2013-07" db="EMBL/GenBank/DDBJ databases">
        <authorList>
            <person name="Geib S."/>
        </authorList>
    </citation>
    <scope>NUCLEOTIDE SEQUENCE</scope>
</reference>
<dbReference type="EMBL" id="GAMC01013319">
    <property type="protein sequence ID" value="JAB93236.1"/>
    <property type="molecule type" value="mRNA"/>
</dbReference>
<proteinExistence type="evidence at transcript level"/>
<protein>
    <submittedName>
        <fullName evidence="2">Uncharacterized protein</fullName>
    </submittedName>
</protein>
<accession>W8BIY5</accession>
<dbReference type="AlphaFoldDB" id="W8BIY5"/>
<feature type="non-terminal residue" evidence="2">
    <location>
        <position position="1"/>
    </location>
</feature>
<sequence>NEKEQASGKANDIKKNTIMQTGLGRYINIKRKSSPIKNTNNKKVQMSGTNVKSQEPSSSNRFALLSEDSVKATTTVANAKPAPIYFRERVSSTLVNNITKIVGTNNFHVVPLKKGTIDETKIQIYSEKGFI</sequence>
<reference evidence="2" key="2">
    <citation type="journal article" date="2014" name="BMC Genomics">
        <title>A genomic perspective to assessing quality of mass-reared SIT flies used in Mediterranean fruit fly (Ceratitis capitata) eradication in California.</title>
        <authorList>
            <person name="Calla B."/>
            <person name="Hall B."/>
            <person name="Hou S."/>
            <person name="Geib S.M."/>
        </authorList>
    </citation>
    <scope>NUCLEOTIDE SEQUENCE</scope>
</reference>
<feature type="region of interest" description="Disordered" evidence="1">
    <location>
        <begin position="34"/>
        <end position="59"/>
    </location>
</feature>
<feature type="compositionally biased region" description="Polar residues" evidence="1">
    <location>
        <begin position="35"/>
        <end position="59"/>
    </location>
</feature>
<evidence type="ECO:0000256" key="1">
    <source>
        <dbReference type="SAM" id="MobiDB-lite"/>
    </source>
</evidence>